<dbReference type="GO" id="GO:0032977">
    <property type="term" value="F:membrane insertase activity"/>
    <property type="evidence" value="ECO:0007669"/>
    <property type="project" value="InterPro"/>
</dbReference>
<accession>A0A059E9R3</accession>
<evidence type="ECO:0000256" key="2">
    <source>
        <dbReference type="ARBA" id="ARBA00010527"/>
    </source>
</evidence>
<evidence type="ECO:0000256" key="4">
    <source>
        <dbReference type="ARBA" id="ARBA00022448"/>
    </source>
</evidence>
<evidence type="ECO:0000256" key="12">
    <source>
        <dbReference type="ARBA" id="ARBA00033342"/>
    </source>
</evidence>
<dbReference type="PANTHER" id="PTHR12428">
    <property type="entry name" value="OXA1"/>
    <property type="match status" value="1"/>
</dbReference>
<dbReference type="NCBIfam" id="TIGR03593">
    <property type="entry name" value="yidC_nterm"/>
    <property type="match status" value="1"/>
</dbReference>
<dbReference type="Pfam" id="PF02096">
    <property type="entry name" value="60KD_IMP"/>
    <property type="match status" value="1"/>
</dbReference>
<dbReference type="NCBIfam" id="NF002353">
    <property type="entry name" value="PRK01318.1-4"/>
    <property type="match status" value="1"/>
</dbReference>
<proteinExistence type="inferred from homology"/>
<name>A0A059E9R3_9PROT</name>
<dbReference type="InterPro" id="IPR028053">
    <property type="entry name" value="Membr_insert_YidC_N"/>
</dbReference>
<comment type="caution">
    <text evidence="16">The sequence shown here is derived from an EMBL/GenBank/DDBJ whole genome shotgun (WGS) entry which is preliminary data.</text>
</comment>
<comment type="function">
    <text evidence="13">Required for the insertion and/or proper folding and/or complex formation of integral membrane proteins into the membrane. Involved in integration of membrane proteins that insert both dependently and independently of the Sec translocase complex, as well as at least some lipoproteins. Aids folding of multispanning membrane proteins.</text>
</comment>
<feature type="domain" description="Membrane insertase YidC/Oxa/ALB C-terminal" evidence="14">
    <location>
        <begin position="378"/>
        <end position="584"/>
    </location>
</feature>
<dbReference type="InterPro" id="IPR001708">
    <property type="entry name" value="YidC/ALB3/OXA1/COX18"/>
</dbReference>
<feature type="transmembrane region" description="Helical" evidence="13">
    <location>
        <begin position="9"/>
        <end position="28"/>
    </location>
</feature>
<reference evidence="16 17" key="1">
    <citation type="journal article" date="2014" name="Antonie Van Leeuwenhoek">
        <title>Hyphomonas beringensis sp. nov. and Hyphomonas chukchiensis sp. nov., isolated from surface seawater of the Bering Sea and Chukchi Sea.</title>
        <authorList>
            <person name="Li C."/>
            <person name="Lai Q."/>
            <person name="Li G."/>
            <person name="Dong C."/>
            <person name="Wang J."/>
            <person name="Liao Y."/>
            <person name="Shao Z."/>
        </authorList>
    </citation>
    <scope>NUCLEOTIDE SEQUENCE [LARGE SCALE GENOMIC DNA]</scope>
    <source>
        <strain evidence="16 17">22II1-22F38</strain>
    </source>
</reference>
<dbReference type="InterPro" id="IPR038221">
    <property type="entry name" value="YidC_periplasmic_sf"/>
</dbReference>
<keyword evidence="7 13" id="KW-0653">Protein transport</keyword>
<keyword evidence="17" id="KW-1185">Reference proteome</keyword>
<evidence type="ECO:0000256" key="1">
    <source>
        <dbReference type="ARBA" id="ARBA00004429"/>
    </source>
</evidence>
<feature type="transmembrane region" description="Helical" evidence="13">
    <location>
        <begin position="507"/>
        <end position="530"/>
    </location>
</feature>
<dbReference type="InterPro" id="IPR019998">
    <property type="entry name" value="Membr_insert_YidC"/>
</dbReference>
<dbReference type="InterPro" id="IPR028055">
    <property type="entry name" value="YidC/Oxa/ALB_C"/>
</dbReference>
<organism evidence="16 17">
    <name type="scientific">Hyphomonas atlantica</name>
    <dbReference type="NCBI Taxonomy" id="1280948"/>
    <lineage>
        <taxon>Bacteria</taxon>
        <taxon>Pseudomonadati</taxon>
        <taxon>Pseudomonadota</taxon>
        <taxon>Alphaproteobacteria</taxon>
        <taxon>Hyphomonadales</taxon>
        <taxon>Hyphomonadaceae</taxon>
        <taxon>Hyphomonas</taxon>
    </lineage>
</organism>
<feature type="transmembrane region" description="Helical" evidence="13">
    <location>
        <begin position="440"/>
        <end position="461"/>
    </location>
</feature>
<evidence type="ECO:0000256" key="9">
    <source>
        <dbReference type="ARBA" id="ARBA00023136"/>
    </source>
</evidence>
<dbReference type="InterPro" id="IPR047196">
    <property type="entry name" value="YidC_ALB_C"/>
</dbReference>
<dbReference type="OrthoDB" id="9780552at2"/>
<dbReference type="PATRIC" id="fig|1280948.3.peg.995"/>
<feature type="transmembrane region" description="Helical" evidence="13">
    <location>
        <begin position="370"/>
        <end position="397"/>
    </location>
</feature>
<dbReference type="CDD" id="cd19961">
    <property type="entry name" value="EcYidC-like_peri"/>
    <property type="match status" value="1"/>
</dbReference>
<protein>
    <recommendedName>
        <fullName evidence="3 13">Membrane protein insertase YidC</fullName>
    </recommendedName>
    <alternativeName>
        <fullName evidence="12 13">Foldase YidC</fullName>
    </alternativeName>
    <alternativeName>
        <fullName evidence="11 13">Membrane integrase YidC</fullName>
    </alternativeName>
    <alternativeName>
        <fullName evidence="13">Membrane protein YidC</fullName>
    </alternativeName>
</protein>
<dbReference type="CDD" id="cd20070">
    <property type="entry name" value="5TM_YidC_Alb3"/>
    <property type="match status" value="1"/>
</dbReference>
<evidence type="ECO:0000256" key="6">
    <source>
        <dbReference type="ARBA" id="ARBA00022692"/>
    </source>
</evidence>
<gene>
    <name evidence="13" type="primary">yidC</name>
    <name evidence="16" type="ORF">HY36_13780</name>
</gene>
<keyword evidence="4 13" id="KW-0813">Transport</keyword>
<feature type="domain" description="Membrane insertase YidC N-terminal" evidence="15">
    <location>
        <begin position="74"/>
        <end position="366"/>
    </location>
</feature>
<dbReference type="STRING" id="1280948.HY36_13780"/>
<keyword evidence="10 13" id="KW-0143">Chaperone</keyword>
<keyword evidence="9 13" id="KW-0472">Membrane</keyword>
<dbReference type="HAMAP" id="MF_01810">
    <property type="entry name" value="YidC_type1"/>
    <property type="match status" value="1"/>
</dbReference>
<sequence>MEKEDQRNFLIAMVAMIAFVFAYQAFIMKPAQEEFEANQAVREAEQQTGPVVSSDAPAIAEIKPVQEALEDDVRVPFDAASVDGSIRLAGSRIDDLSLKKHYLTVEKEQEVRLFRPENSEFGYFATWYWADGSKLVAGRNSNWTQVGEGQLTPGNPLTLRLESEGLVIDREISVDEDYLFTFTDTVTNNSGEPRQVRAIGSIERHGDYKQFLETTDPGSSSKGGLAHMGLMGVVDNELRLKKYKPLFQLKDIKGETSEGTFPSSQGGWWGLSDMYWLGALVPQQDAFFAGLVDKRKLSRGGPLEVRTESAPITLAAGESQTVSNSLYAGAKRFDVLQHYQNDLGIPRMVDAIDWGWAFFLTKPFFYALEWLSGIVGSFGWAILAFTVLVKLPLVPLYNQSYKSMAKMKKLQEPMQEIRERFKADPQRQQQEIMKLYKQEGANPVGGCLPILFTIPIFYALYKTLYVTIEMRHASFGFLRDLSAPDPTAIGNLFGLIPFWSAADIKSIPILGIIIGIGILPILYGVTMAAIQTLSPPPPDPTQRRIIQAMPLVFMFVFGGFAAGLVMYWVWSNLLSFAQQYFIMRRNGVETEIGKFVKRLFGGKAKATD</sequence>
<dbReference type="Pfam" id="PF14849">
    <property type="entry name" value="YidC_periplas"/>
    <property type="match status" value="1"/>
</dbReference>
<dbReference type="Proteomes" id="UP000024547">
    <property type="component" value="Unassembled WGS sequence"/>
</dbReference>
<comment type="subcellular location">
    <subcellularLocation>
        <location evidence="1">Cell inner membrane</location>
        <topology evidence="1">Multi-pass membrane protein</topology>
    </subcellularLocation>
    <subcellularLocation>
        <location evidence="13">Cell membrane</location>
        <topology evidence="13">Multi-pass membrane protein</topology>
    </subcellularLocation>
</comment>
<comment type="similarity">
    <text evidence="2 13">Belongs to the OXA1/ALB3/YidC family. Type 1 subfamily.</text>
</comment>
<evidence type="ECO:0000256" key="7">
    <source>
        <dbReference type="ARBA" id="ARBA00022927"/>
    </source>
</evidence>
<dbReference type="GO" id="GO:0015031">
    <property type="term" value="P:protein transport"/>
    <property type="evidence" value="ECO:0007669"/>
    <property type="project" value="UniProtKB-KW"/>
</dbReference>
<evidence type="ECO:0000259" key="15">
    <source>
        <dbReference type="Pfam" id="PF14849"/>
    </source>
</evidence>
<evidence type="ECO:0000256" key="10">
    <source>
        <dbReference type="ARBA" id="ARBA00023186"/>
    </source>
</evidence>
<evidence type="ECO:0000256" key="5">
    <source>
        <dbReference type="ARBA" id="ARBA00022475"/>
    </source>
</evidence>
<comment type="subunit">
    <text evidence="13">Interacts with the Sec translocase complex via SecD. Specifically interacts with transmembrane segments of nascent integral membrane proteins during membrane integration.</text>
</comment>
<dbReference type="PANTHER" id="PTHR12428:SF65">
    <property type="entry name" value="CYTOCHROME C OXIDASE ASSEMBLY PROTEIN COX18, MITOCHONDRIAL"/>
    <property type="match status" value="1"/>
</dbReference>
<evidence type="ECO:0000259" key="14">
    <source>
        <dbReference type="Pfam" id="PF02096"/>
    </source>
</evidence>
<dbReference type="NCBIfam" id="TIGR03592">
    <property type="entry name" value="yidC_oxa1_cterm"/>
    <property type="match status" value="1"/>
</dbReference>
<dbReference type="PRINTS" id="PR00701">
    <property type="entry name" value="60KDINNERMP"/>
</dbReference>
<dbReference type="GO" id="GO:0005886">
    <property type="term" value="C:plasma membrane"/>
    <property type="evidence" value="ECO:0007669"/>
    <property type="project" value="UniProtKB-SubCell"/>
</dbReference>
<dbReference type="RefSeq" id="WP_035549289.1">
    <property type="nucleotide sequence ID" value="NZ_AWFH01000004.1"/>
</dbReference>
<evidence type="ECO:0000256" key="13">
    <source>
        <dbReference type="HAMAP-Rule" id="MF_01810"/>
    </source>
</evidence>
<dbReference type="eggNOG" id="COG0706">
    <property type="taxonomic scope" value="Bacteria"/>
</dbReference>
<keyword evidence="6 13" id="KW-0812">Transmembrane</keyword>
<evidence type="ECO:0000313" key="17">
    <source>
        <dbReference type="Proteomes" id="UP000024547"/>
    </source>
</evidence>
<keyword evidence="5 13" id="KW-1003">Cell membrane</keyword>
<dbReference type="Gene3D" id="2.70.98.90">
    <property type="match status" value="1"/>
</dbReference>
<evidence type="ECO:0000256" key="8">
    <source>
        <dbReference type="ARBA" id="ARBA00022989"/>
    </source>
</evidence>
<evidence type="ECO:0000256" key="11">
    <source>
        <dbReference type="ARBA" id="ARBA00033245"/>
    </source>
</evidence>
<dbReference type="PRINTS" id="PR01900">
    <property type="entry name" value="YIDCPROTEIN"/>
</dbReference>
<dbReference type="AlphaFoldDB" id="A0A059E9R3"/>
<evidence type="ECO:0000313" key="16">
    <source>
        <dbReference type="EMBL" id="KCZ64416.1"/>
    </source>
</evidence>
<keyword evidence="8 13" id="KW-1133">Transmembrane helix</keyword>
<feature type="transmembrane region" description="Helical" evidence="13">
    <location>
        <begin position="551"/>
        <end position="570"/>
    </location>
</feature>
<dbReference type="GO" id="GO:0051205">
    <property type="term" value="P:protein insertion into membrane"/>
    <property type="evidence" value="ECO:0007669"/>
    <property type="project" value="TreeGrafter"/>
</dbReference>
<evidence type="ECO:0000256" key="3">
    <source>
        <dbReference type="ARBA" id="ARBA00015325"/>
    </source>
</evidence>
<dbReference type="EMBL" id="AWFH01000004">
    <property type="protein sequence ID" value="KCZ64416.1"/>
    <property type="molecule type" value="Genomic_DNA"/>
</dbReference>